<dbReference type="AlphaFoldDB" id="A0A1M5GWM5"/>
<dbReference type="Pfam" id="PF19630">
    <property type="entry name" value="DUF6134"/>
    <property type="match status" value="1"/>
</dbReference>
<keyword evidence="1" id="KW-1133">Transmembrane helix</keyword>
<reference evidence="2 3" key="1">
    <citation type="submission" date="2016-11" db="EMBL/GenBank/DDBJ databases">
        <authorList>
            <person name="Jaros S."/>
            <person name="Januszkiewicz K."/>
            <person name="Wedrychowicz H."/>
        </authorList>
    </citation>
    <scope>NUCLEOTIDE SEQUENCE [LARGE SCALE GENOMIC DNA]</scope>
    <source>
        <strain evidence="2 3">DSM 26897</strain>
    </source>
</reference>
<gene>
    <name evidence="2" type="ORF">SAMN05444008_11789</name>
</gene>
<accession>A0A1M5GWM5</accession>
<protein>
    <submittedName>
        <fullName evidence="2">Uncharacterized protein</fullName>
    </submittedName>
</protein>
<feature type="transmembrane region" description="Helical" evidence="1">
    <location>
        <begin position="25"/>
        <end position="42"/>
    </location>
</feature>
<sequence>MITLLLLLWLRRLKAGTPRHTYRFHPLLFSALLLLLGIAACAQQKHFTIYRNGKPVGHLQLQTAQHHGTTRLKLESEVQTRIVTLIRIKATEESWYQQEQLVYASVRRTINGLEKENRTLTAVPGGCRLNEDGRQRHISHPPVGYSTLSLYAREPLQRSHVFSDSHAQLVPIRKIEAGHYQVALPDGKINEFWYSGGRCNRVVLRSRWFTAEMIADN</sequence>
<organism evidence="2 3">
    <name type="scientific">Cnuella takakiae</name>
    <dbReference type="NCBI Taxonomy" id="1302690"/>
    <lineage>
        <taxon>Bacteria</taxon>
        <taxon>Pseudomonadati</taxon>
        <taxon>Bacteroidota</taxon>
        <taxon>Chitinophagia</taxon>
        <taxon>Chitinophagales</taxon>
        <taxon>Chitinophagaceae</taxon>
        <taxon>Cnuella</taxon>
    </lineage>
</organism>
<dbReference type="EMBL" id="FQUO01000017">
    <property type="protein sequence ID" value="SHG08110.1"/>
    <property type="molecule type" value="Genomic_DNA"/>
</dbReference>
<keyword evidence="1" id="KW-0812">Transmembrane</keyword>
<evidence type="ECO:0000313" key="2">
    <source>
        <dbReference type="EMBL" id="SHG08110.1"/>
    </source>
</evidence>
<evidence type="ECO:0000313" key="3">
    <source>
        <dbReference type="Proteomes" id="UP000184368"/>
    </source>
</evidence>
<dbReference type="Proteomes" id="UP000184368">
    <property type="component" value="Unassembled WGS sequence"/>
</dbReference>
<dbReference type="OrthoDB" id="1121030at2"/>
<dbReference type="InterPro" id="IPR045767">
    <property type="entry name" value="DUF6134"/>
</dbReference>
<proteinExistence type="predicted"/>
<keyword evidence="3" id="KW-1185">Reference proteome</keyword>
<evidence type="ECO:0000256" key="1">
    <source>
        <dbReference type="SAM" id="Phobius"/>
    </source>
</evidence>
<dbReference type="RefSeq" id="WP_073046686.1">
    <property type="nucleotide sequence ID" value="NZ_FQUO01000017.1"/>
</dbReference>
<keyword evidence="1" id="KW-0472">Membrane</keyword>
<name>A0A1M5GWM5_9BACT</name>
<dbReference type="STRING" id="1302690.BUE76_02340"/>